<keyword evidence="9 11" id="KW-0472">Membrane</keyword>
<keyword evidence="3 11" id="KW-0050">Antiport</keyword>
<dbReference type="GO" id="GO:0015385">
    <property type="term" value="F:sodium:proton antiporter activity"/>
    <property type="evidence" value="ECO:0007669"/>
    <property type="project" value="UniProtKB-UniRule"/>
</dbReference>
<keyword evidence="8 11" id="KW-0406">Ion transport</keyword>
<feature type="transmembrane region" description="Helical" evidence="11">
    <location>
        <begin position="82"/>
        <end position="100"/>
    </location>
</feature>
<evidence type="ECO:0000256" key="2">
    <source>
        <dbReference type="ARBA" id="ARBA00022448"/>
    </source>
</evidence>
<evidence type="ECO:0000256" key="4">
    <source>
        <dbReference type="ARBA" id="ARBA00022475"/>
    </source>
</evidence>
<dbReference type="Proteomes" id="UP000004816">
    <property type="component" value="Unassembled WGS sequence"/>
</dbReference>
<evidence type="ECO:0000256" key="7">
    <source>
        <dbReference type="ARBA" id="ARBA00023053"/>
    </source>
</evidence>
<evidence type="ECO:0000256" key="10">
    <source>
        <dbReference type="ARBA" id="ARBA00023201"/>
    </source>
</evidence>
<keyword evidence="13" id="KW-1185">Reference proteome</keyword>
<feature type="transmembrane region" description="Helical" evidence="11">
    <location>
        <begin position="202"/>
        <end position="219"/>
    </location>
</feature>
<evidence type="ECO:0000256" key="5">
    <source>
        <dbReference type="ARBA" id="ARBA00022692"/>
    </source>
</evidence>
<evidence type="ECO:0000256" key="8">
    <source>
        <dbReference type="ARBA" id="ARBA00023065"/>
    </source>
</evidence>
<evidence type="ECO:0000256" key="1">
    <source>
        <dbReference type="ARBA" id="ARBA00004429"/>
    </source>
</evidence>
<keyword evidence="10 11" id="KW-0739">Sodium transport</keyword>
<feature type="transmembrane region" description="Helical" evidence="11">
    <location>
        <begin position="386"/>
        <end position="405"/>
    </location>
</feature>
<feature type="transmembrane region" description="Helical" evidence="11">
    <location>
        <begin position="121"/>
        <end position="141"/>
    </location>
</feature>
<gene>
    <name evidence="11" type="primary">nhaA</name>
    <name evidence="12" type="ORF">HMPREF9336_01655</name>
</gene>
<dbReference type="AlphaFoldDB" id="E5XQ83"/>
<dbReference type="NCBIfam" id="TIGR00773">
    <property type="entry name" value="NhaA"/>
    <property type="match status" value="1"/>
</dbReference>
<comment type="catalytic activity">
    <reaction evidence="11">
        <text>Na(+)(in) + 2 H(+)(out) = Na(+)(out) + 2 H(+)(in)</text>
        <dbReference type="Rhea" id="RHEA:29251"/>
        <dbReference type="ChEBI" id="CHEBI:15378"/>
        <dbReference type="ChEBI" id="CHEBI:29101"/>
    </reaction>
</comment>
<dbReference type="HAMAP" id="MF_01844">
    <property type="entry name" value="NhaA"/>
    <property type="match status" value="1"/>
</dbReference>
<feature type="transmembrane region" description="Helical" evidence="11">
    <location>
        <begin position="177"/>
        <end position="196"/>
    </location>
</feature>
<dbReference type="InterPro" id="IPR004670">
    <property type="entry name" value="NhaA"/>
</dbReference>
<dbReference type="InterPro" id="IPR023171">
    <property type="entry name" value="Na/H_antiporter_dom_sf"/>
</dbReference>
<feature type="transmembrane region" description="Helical" evidence="11">
    <location>
        <begin position="147"/>
        <end position="165"/>
    </location>
</feature>
<keyword evidence="4 11" id="KW-1003">Cell membrane</keyword>
<feature type="transmembrane region" description="Helical" evidence="11">
    <location>
        <begin position="312"/>
        <end position="333"/>
    </location>
</feature>
<organism evidence="12 13">
    <name type="scientific">Segniliparus rugosus (strain ATCC BAA-974 / DSM 45345 / CCUG 50838 / CIP 108380 / JCM 13579 / CDC 945)</name>
    <dbReference type="NCBI Taxonomy" id="679197"/>
    <lineage>
        <taxon>Bacteria</taxon>
        <taxon>Bacillati</taxon>
        <taxon>Actinomycetota</taxon>
        <taxon>Actinomycetes</taxon>
        <taxon>Mycobacteriales</taxon>
        <taxon>Segniliparaceae</taxon>
        <taxon>Segniliparus</taxon>
    </lineage>
</organism>
<evidence type="ECO:0000256" key="9">
    <source>
        <dbReference type="ARBA" id="ARBA00023136"/>
    </source>
</evidence>
<sequence length="427" mass="45220">MSVFPPRPRRRGSRPATLLRAGSLWESRRIGQILREETTSGALLLVAAFLALLWRNSQWGEGYQQLHDYAFGPAALDLRLSVADWCADALLAVFFFVAGLELKREFVAGDLSDPRRAALPVCAVLGGMSTPAVLYALANWGSVGKGWAIPTATDIAFALAVLAVINTHLPAALRTFLLALAVVDDLVSIVIIVVVFTGSLNWAALGAAALGVALFRFLLRRGVRSWWLLVPVAVLVWTAVHASGVHATAAGVALAFMVPVRKGEHGPCLAESLQHRLHPFSALVAVPLFAFFAAGVKIGGLRGFEAAFTDRVTLGVIAGLVVGKCAGVFGATWSLARFTRAELDPSLRWLDVFGVALLAGVGFTVPLLMGSLVFGAGSVEDGHVKIGVLTGAMTAALLAGVVLRLRNRAYRLLEEEEAEGTLGEDSG</sequence>
<protein>
    <recommendedName>
        <fullName evidence="11">Na(+)/H(+) antiporter NhaA</fullName>
    </recommendedName>
    <alternativeName>
        <fullName evidence="11">Sodium/proton antiporter NhaA</fullName>
    </alternativeName>
</protein>
<dbReference type="STRING" id="679197.HMPREF9336_01655"/>
<accession>E5XQ83</accession>
<evidence type="ECO:0000256" key="3">
    <source>
        <dbReference type="ARBA" id="ARBA00022449"/>
    </source>
</evidence>
<evidence type="ECO:0000256" key="11">
    <source>
        <dbReference type="HAMAP-Rule" id="MF_01844"/>
    </source>
</evidence>
<dbReference type="GO" id="GO:0005886">
    <property type="term" value="C:plasma membrane"/>
    <property type="evidence" value="ECO:0007669"/>
    <property type="project" value="UniProtKB-SubCell"/>
</dbReference>
<dbReference type="eggNOG" id="COG3004">
    <property type="taxonomic scope" value="Bacteria"/>
</dbReference>
<dbReference type="PANTHER" id="PTHR30341">
    <property type="entry name" value="SODIUM ION/PROTON ANTIPORTER NHAA-RELATED"/>
    <property type="match status" value="1"/>
</dbReference>
<comment type="subcellular location">
    <subcellularLocation>
        <location evidence="1">Cell inner membrane</location>
        <topology evidence="1">Multi-pass membrane protein</topology>
    </subcellularLocation>
    <subcellularLocation>
        <location evidence="11">Cell membrane</location>
        <topology evidence="11">Multi-pass membrane protein</topology>
    </subcellularLocation>
</comment>
<feature type="transmembrane region" description="Helical" evidence="11">
    <location>
        <begin position="226"/>
        <end position="257"/>
    </location>
</feature>
<dbReference type="Gene3D" id="1.20.1530.10">
    <property type="entry name" value="Na+/H+ antiporter like domain"/>
    <property type="match status" value="1"/>
</dbReference>
<dbReference type="EMBL" id="ACZI02000001">
    <property type="protein sequence ID" value="EFV13492.1"/>
    <property type="molecule type" value="Genomic_DNA"/>
</dbReference>
<dbReference type="RefSeq" id="WP_007469316.1">
    <property type="nucleotide sequence ID" value="NZ_KI391953.1"/>
</dbReference>
<feature type="transmembrane region" description="Helical" evidence="11">
    <location>
        <begin position="38"/>
        <end position="54"/>
    </location>
</feature>
<comment type="similarity">
    <text evidence="11">Belongs to the NhaA Na(+)/H(+) (TC 2.A.33) antiporter family.</text>
</comment>
<feature type="transmembrane region" description="Helical" evidence="11">
    <location>
        <begin position="277"/>
        <end position="300"/>
    </location>
</feature>
<dbReference type="GO" id="GO:0006885">
    <property type="term" value="P:regulation of pH"/>
    <property type="evidence" value="ECO:0007669"/>
    <property type="project" value="UniProtKB-UniRule"/>
</dbReference>
<dbReference type="PANTHER" id="PTHR30341:SF0">
    <property type="entry name" value="NA(+)_H(+) ANTIPORTER NHAA"/>
    <property type="match status" value="1"/>
</dbReference>
<evidence type="ECO:0000313" key="13">
    <source>
        <dbReference type="Proteomes" id="UP000004816"/>
    </source>
</evidence>
<comment type="function">
    <text evidence="11">Na(+)/H(+) antiporter that extrudes sodium in exchange for external protons.</text>
</comment>
<keyword evidence="2 11" id="KW-0813">Transport</keyword>
<reference evidence="12 13" key="1">
    <citation type="journal article" date="2011" name="Stand. Genomic Sci.">
        <title>High quality draft genome sequence of Segniliparus rugosus CDC 945(T)= (ATCC BAA-974(T)).</title>
        <authorList>
            <person name="Earl A.M."/>
            <person name="Desjardins C.A."/>
            <person name="Fitzgerald M.G."/>
            <person name="Arachchi H.M."/>
            <person name="Zeng Q."/>
            <person name="Mehta T."/>
            <person name="Griggs A."/>
            <person name="Birren B.W."/>
            <person name="Toney N.C."/>
            <person name="Carr J."/>
            <person name="Posey J."/>
            <person name="Butler W.R."/>
        </authorList>
    </citation>
    <scope>NUCLEOTIDE SEQUENCE [LARGE SCALE GENOMIC DNA]</scope>
    <source>
        <strain evidence="13">ATCC BAA-974 / DSM 45345 / CCUG 50838 / CIP 108380 / JCM 13579 / CDC 945</strain>
    </source>
</reference>
<dbReference type="OrthoDB" id="9808135at2"/>
<name>E5XQ83_SEGRC</name>
<keyword evidence="6 11" id="KW-1133">Transmembrane helix</keyword>
<dbReference type="HOGENOM" id="CLU_015803_0_0_11"/>
<evidence type="ECO:0000256" key="6">
    <source>
        <dbReference type="ARBA" id="ARBA00022989"/>
    </source>
</evidence>
<feature type="transmembrane region" description="Helical" evidence="11">
    <location>
        <begin position="353"/>
        <end position="374"/>
    </location>
</feature>
<dbReference type="Pfam" id="PF06965">
    <property type="entry name" value="Na_H_antiport_1"/>
    <property type="match status" value="1"/>
</dbReference>
<evidence type="ECO:0000313" key="12">
    <source>
        <dbReference type="EMBL" id="EFV13492.1"/>
    </source>
</evidence>
<comment type="caution">
    <text evidence="12">The sequence shown here is derived from an EMBL/GenBank/DDBJ whole genome shotgun (WGS) entry which is preliminary data.</text>
</comment>
<keyword evidence="7 11" id="KW-0915">Sodium</keyword>
<proteinExistence type="inferred from homology"/>
<keyword evidence="5 11" id="KW-0812">Transmembrane</keyword>